<dbReference type="SUPFAM" id="SSF51412">
    <property type="entry name" value="Inosine monophosphate dehydrogenase (IMPDH)"/>
    <property type="match status" value="1"/>
</dbReference>
<gene>
    <name evidence="4" type="ORF">D0Q02_14605</name>
</gene>
<keyword evidence="2" id="KW-0288">FMN</keyword>
<sequence length="371" mass="38816">MTPLCRRLGIDLPVLAFSHCRDVVAAVSRAGGLGVLGAASMTPEDLDRDLTWLDRECAGRPYGVDLLFPAKSAGDDPAELAGRIPADHRAFVDALRTRWGVPVRRSEPGHNRLGGMPTEIDHLMTHANAHALWEVARAHPIRLVASALGPPPAEVRAETTRRGMLLAGLVGDPRHVRHQLAAGVDVLVAQGYEAAGHTGDITTMVLVPQVVAAAGDVPVVAAGGIATGRQVVAALALGAQAVWTGSVWLATAESDLDPVVKEKIVAAAATDTEKTTSYTGKPTRQLTTVWTEAWRTPEAPAPLPSPVQQVLARDTVVSAFEHQVTPVMGSAAGQAVGLVTGVRSVAAVLDDLRMQMADAVEAVTRLADDAG</sequence>
<organism evidence="4 5">
    <name type="scientific">Micromonospora craniellae</name>
    <dbReference type="NCBI Taxonomy" id="2294034"/>
    <lineage>
        <taxon>Bacteria</taxon>
        <taxon>Bacillati</taxon>
        <taxon>Actinomycetota</taxon>
        <taxon>Actinomycetes</taxon>
        <taxon>Micromonosporales</taxon>
        <taxon>Micromonosporaceae</taxon>
        <taxon>Micromonospora</taxon>
    </lineage>
</organism>
<dbReference type="OrthoDB" id="7165168at2"/>
<dbReference type="EMBL" id="QVFU01000013">
    <property type="protein sequence ID" value="RFS45836.1"/>
    <property type="molecule type" value="Genomic_DNA"/>
</dbReference>
<evidence type="ECO:0000313" key="4">
    <source>
        <dbReference type="EMBL" id="RFS45836.1"/>
    </source>
</evidence>
<dbReference type="Proteomes" id="UP000262621">
    <property type="component" value="Unassembled WGS sequence"/>
</dbReference>
<protein>
    <submittedName>
        <fullName evidence="4">Nitronate monooxygenase</fullName>
    </submittedName>
</protein>
<keyword evidence="5" id="KW-1185">Reference proteome</keyword>
<dbReference type="RefSeq" id="WP_117228527.1">
    <property type="nucleotide sequence ID" value="NZ_CP061725.1"/>
</dbReference>
<comment type="caution">
    <text evidence="4">The sequence shown here is derived from an EMBL/GenBank/DDBJ whole genome shotgun (WGS) entry which is preliminary data.</text>
</comment>
<dbReference type="GO" id="GO:0018580">
    <property type="term" value="F:nitronate monooxygenase activity"/>
    <property type="evidence" value="ECO:0007669"/>
    <property type="project" value="InterPro"/>
</dbReference>
<dbReference type="Gene3D" id="3.20.20.70">
    <property type="entry name" value="Aldolase class I"/>
    <property type="match status" value="1"/>
</dbReference>
<evidence type="ECO:0000256" key="1">
    <source>
        <dbReference type="ARBA" id="ARBA00022630"/>
    </source>
</evidence>
<dbReference type="InterPro" id="IPR013785">
    <property type="entry name" value="Aldolase_TIM"/>
</dbReference>
<dbReference type="AlphaFoldDB" id="A0A372FZ75"/>
<keyword evidence="1" id="KW-0285">Flavoprotein</keyword>
<keyword evidence="3" id="KW-0560">Oxidoreductase</keyword>
<dbReference type="PANTHER" id="PTHR32332">
    <property type="entry name" value="2-NITROPROPANE DIOXYGENASE"/>
    <property type="match status" value="1"/>
</dbReference>
<dbReference type="PANTHER" id="PTHR32332:SF38">
    <property type="entry name" value="MONOOXYGENASE RV1533-RELATED"/>
    <property type="match status" value="1"/>
</dbReference>
<dbReference type="Pfam" id="PF03060">
    <property type="entry name" value="NMO"/>
    <property type="match status" value="1"/>
</dbReference>
<dbReference type="InterPro" id="IPR004136">
    <property type="entry name" value="NMO"/>
</dbReference>
<evidence type="ECO:0000313" key="5">
    <source>
        <dbReference type="Proteomes" id="UP000262621"/>
    </source>
</evidence>
<keyword evidence="4" id="KW-0503">Monooxygenase</keyword>
<accession>A0A372FZ75</accession>
<name>A0A372FZ75_9ACTN</name>
<dbReference type="CDD" id="cd04730">
    <property type="entry name" value="NPD_like"/>
    <property type="match status" value="1"/>
</dbReference>
<evidence type="ECO:0000256" key="3">
    <source>
        <dbReference type="ARBA" id="ARBA00023002"/>
    </source>
</evidence>
<evidence type="ECO:0000256" key="2">
    <source>
        <dbReference type="ARBA" id="ARBA00022643"/>
    </source>
</evidence>
<reference evidence="4 5" key="1">
    <citation type="submission" date="2018-08" db="EMBL/GenBank/DDBJ databases">
        <title>Verrucosispora craniellae sp. nov., isolated from a marine sponge in the South China Sea.</title>
        <authorList>
            <person name="Li L."/>
            <person name="Lin H.W."/>
        </authorList>
    </citation>
    <scope>NUCLEOTIDE SEQUENCE [LARGE SCALE GENOMIC DNA]</scope>
    <source>
        <strain evidence="4 5">LHW63014</strain>
    </source>
</reference>
<proteinExistence type="predicted"/>